<dbReference type="Gramene" id="PUZ64242">
    <property type="protein sequence ID" value="PUZ64242"/>
    <property type="gene ID" value="GQ55_3G128400"/>
</dbReference>
<dbReference type="EMBL" id="CM009751">
    <property type="protein sequence ID" value="PUZ64242.1"/>
    <property type="molecule type" value="Genomic_DNA"/>
</dbReference>
<protein>
    <submittedName>
        <fullName evidence="2">Uncharacterized protein</fullName>
    </submittedName>
</protein>
<dbReference type="AlphaFoldDB" id="A0A2T7E8W9"/>
<gene>
    <name evidence="2" type="ORF">GQ55_3G128400</name>
</gene>
<evidence type="ECO:0000313" key="2">
    <source>
        <dbReference type="EMBL" id="PUZ64242.1"/>
    </source>
</evidence>
<name>A0A2T7E8W9_9POAL</name>
<reference evidence="2 3" key="1">
    <citation type="submission" date="2018-04" db="EMBL/GenBank/DDBJ databases">
        <title>WGS assembly of Panicum hallii var. hallii HAL2.</title>
        <authorList>
            <person name="Lovell J."/>
            <person name="Jenkins J."/>
            <person name="Lowry D."/>
            <person name="Mamidi S."/>
            <person name="Sreedasyam A."/>
            <person name="Weng X."/>
            <person name="Barry K."/>
            <person name="Bonette J."/>
            <person name="Campitelli B."/>
            <person name="Daum C."/>
            <person name="Gordon S."/>
            <person name="Gould B."/>
            <person name="Lipzen A."/>
            <person name="MacQueen A."/>
            <person name="Palacio-Mejia J."/>
            <person name="Plott C."/>
            <person name="Shakirov E."/>
            <person name="Shu S."/>
            <person name="Yoshinaga Y."/>
            <person name="Zane M."/>
            <person name="Rokhsar D."/>
            <person name="Grimwood J."/>
            <person name="Schmutz J."/>
            <person name="Juenger T."/>
        </authorList>
    </citation>
    <scope>NUCLEOTIDE SEQUENCE [LARGE SCALE GENOMIC DNA]</scope>
    <source>
        <strain evidence="3">cv. HAL2</strain>
    </source>
</reference>
<feature type="region of interest" description="Disordered" evidence="1">
    <location>
        <begin position="148"/>
        <end position="196"/>
    </location>
</feature>
<dbReference type="Proteomes" id="UP000244336">
    <property type="component" value="Chromosome 3"/>
</dbReference>
<evidence type="ECO:0000256" key="1">
    <source>
        <dbReference type="SAM" id="MobiDB-lite"/>
    </source>
</evidence>
<keyword evidence="3" id="KW-1185">Reference proteome</keyword>
<evidence type="ECO:0000313" key="3">
    <source>
        <dbReference type="Proteomes" id="UP000244336"/>
    </source>
</evidence>
<sequence>MTSQGDAAGAGAEGFEVDGRALVLRSALAAAVARHLGLLLCIGNPRMMRQRMIWGQFRNQIDDAGVRSGLLLCCAFGSIAEQEISTTKKTQLATKISLVHRRCQNRRPAKKVHAPSDYCPFSLASCLLQLPGAPSSGRFCTCRRLPRRGPRSGHSVQGTALPTAPTPSVPHRTRRRRRREGCCGEGFGSGTTQINT</sequence>
<accession>A0A2T7E8W9</accession>
<proteinExistence type="predicted"/>
<organism evidence="2 3">
    <name type="scientific">Panicum hallii var. hallii</name>
    <dbReference type="NCBI Taxonomy" id="1504633"/>
    <lineage>
        <taxon>Eukaryota</taxon>
        <taxon>Viridiplantae</taxon>
        <taxon>Streptophyta</taxon>
        <taxon>Embryophyta</taxon>
        <taxon>Tracheophyta</taxon>
        <taxon>Spermatophyta</taxon>
        <taxon>Magnoliopsida</taxon>
        <taxon>Liliopsida</taxon>
        <taxon>Poales</taxon>
        <taxon>Poaceae</taxon>
        <taxon>PACMAD clade</taxon>
        <taxon>Panicoideae</taxon>
        <taxon>Panicodae</taxon>
        <taxon>Paniceae</taxon>
        <taxon>Panicinae</taxon>
        <taxon>Panicum</taxon>
        <taxon>Panicum sect. Panicum</taxon>
    </lineage>
</organism>